<gene>
    <name evidence="3" type="ORF">HHU12_27700</name>
</gene>
<accession>A0A7X9RZX3</accession>
<dbReference type="AlphaFoldDB" id="A0A7X9RZX3"/>
<evidence type="ECO:0000313" key="3">
    <source>
        <dbReference type="EMBL" id="NME71781.1"/>
    </source>
</evidence>
<dbReference type="InterPro" id="IPR036249">
    <property type="entry name" value="Thioredoxin-like_sf"/>
</dbReference>
<dbReference type="InterPro" id="IPR004879">
    <property type="entry name" value="Ssp411-like_TRX"/>
</dbReference>
<dbReference type="SUPFAM" id="SSF52833">
    <property type="entry name" value="Thioredoxin-like"/>
    <property type="match status" value="1"/>
</dbReference>
<evidence type="ECO:0000259" key="2">
    <source>
        <dbReference type="Pfam" id="PF03190"/>
    </source>
</evidence>
<feature type="domain" description="Spermatogenesis-associated protein 20-like TRX" evidence="2">
    <location>
        <begin position="4"/>
        <end position="116"/>
    </location>
</feature>
<dbReference type="PROSITE" id="PS00194">
    <property type="entry name" value="THIOREDOXIN_1"/>
    <property type="match status" value="1"/>
</dbReference>
<proteinExistence type="predicted"/>
<dbReference type="Pfam" id="PF03190">
    <property type="entry name" value="Thioredox_DsbH"/>
    <property type="match status" value="1"/>
</dbReference>
<dbReference type="InterPro" id="IPR017937">
    <property type="entry name" value="Thioredoxin_CS"/>
</dbReference>
<evidence type="ECO:0000313" key="4">
    <source>
        <dbReference type="Proteomes" id="UP000576082"/>
    </source>
</evidence>
<dbReference type="RefSeq" id="WP_169659987.1">
    <property type="nucleotide sequence ID" value="NZ_JABANE010000114.1"/>
</dbReference>
<sequence length="369" mass="43174">MNLEKALEKAKAENKEVFITVYTTYCESCNMMQEEIFKEKKVSNYYNQNYISLLIDADSKAGKKIVEQYQLHDYPAFLFINQKNEPLHLFVGNMEKSDFMKSTKEAKNPNQQLYTLKKKVTKNSSIEELSEYIYVTYKAAMEDPEMLSAFLKKIEHDHIELKSIWFALKEATMHTGLHSEAVTYVIKHVKEIENQYGGKEIIQTINGAAKVSMQPYVEKKDIKGWKELMVYLEKELGREGETLNCAYNPTFYLNIKDYNTAYSKMVQGVDVLKDRDQEVKAYLYRNWAWNIYHYYDESDKLNTGLKWINEAIKVHPTCMNLETKAGLLFKNKNYKEAKMIAQQAVQLEKKENVHAMLAHTILQELESIE</sequence>
<keyword evidence="1" id="KW-0676">Redox-active center</keyword>
<dbReference type="Proteomes" id="UP000576082">
    <property type="component" value="Unassembled WGS sequence"/>
</dbReference>
<organism evidence="3 4">
    <name type="scientific">Flammeovirga aprica JL-4</name>
    <dbReference type="NCBI Taxonomy" id="694437"/>
    <lineage>
        <taxon>Bacteria</taxon>
        <taxon>Pseudomonadati</taxon>
        <taxon>Bacteroidota</taxon>
        <taxon>Cytophagia</taxon>
        <taxon>Cytophagales</taxon>
        <taxon>Flammeovirgaceae</taxon>
        <taxon>Flammeovirga</taxon>
    </lineage>
</organism>
<protein>
    <submittedName>
        <fullName evidence="3">DUF255 domain-containing protein</fullName>
    </submittedName>
</protein>
<keyword evidence="4" id="KW-1185">Reference proteome</keyword>
<name>A0A7X9RZX3_9BACT</name>
<reference evidence="3 4" key="1">
    <citation type="submission" date="2020-04" db="EMBL/GenBank/DDBJ databases">
        <title>Flammeovirga sp. SR4, a novel species isolated from seawater.</title>
        <authorList>
            <person name="Wang X."/>
        </authorList>
    </citation>
    <scope>NUCLEOTIDE SEQUENCE [LARGE SCALE GENOMIC DNA]</scope>
    <source>
        <strain evidence="3 4">ATCC 23126</strain>
    </source>
</reference>
<evidence type="ECO:0000256" key="1">
    <source>
        <dbReference type="ARBA" id="ARBA00023284"/>
    </source>
</evidence>
<dbReference type="EMBL" id="JABANE010000114">
    <property type="protein sequence ID" value="NME71781.1"/>
    <property type="molecule type" value="Genomic_DNA"/>
</dbReference>
<comment type="caution">
    <text evidence="3">The sequence shown here is derived from an EMBL/GenBank/DDBJ whole genome shotgun (WGS) entry which is preliminary data.</text>
</comment>
<dbReference type="Gene3D" id="3.40.30.10">
    <property type="entry name" value="Glutaredoxin"/>
    <property type="match status" value="1"/>
</dbReference>